<proteinExistence type="inferred from homology"/>
<evidence type="ECO:0000256" key="3">
    <source>
        <dbReference type="ARBA" id="ARBA00022960"/>
    </source>
</evidence>
<keyword evidence="5 7" id="KW-0413">Isomerase</keyword>
<feature type="active site" description="Proton donor/acceptor" evidence="7">
    <location>
        <position position="78"/>
    </location>
</feature>
<dbReference type="Gene3D" id="3.40.50.1860">
    <property type="match status" value="2"/>
</dbReference>
<dbReference type="EC" id="5.1.1.3" evidence="2 7"/>
<evidence type="ECO:0000256" key="7">
    <source>
        <dbReference type="HAMAP-Rule" id="MF_00258"/>
    </source>
</evidence>
<dbReference type="InterPro" id="IPR015942">
    <property type="entry name" value="Asp/Glu/hydantoin_racemase"/>
</dbReference>
<comment type="catalytic activity">
    <reaction evidence="1 7">
        <text>L-glutamate = D-glutamate</text>
        <dbReference type="Rhea" id="RHEA:12813"/>
        <dbReference type="ChEBI" id="CHEBI:29985"/>
        <dbReference type="ChEBI" id="CHEBI:29986"/>
        <dbReference type="EC" id="5.1.1.3"/>
    </reaction>
</comment>
<evidence type="ECO:0000256" key="1">
    <source>
        <dbReference type="ARBA" id="ARBA00001602"/>
    </source>
</evidence>
<feature type="binding site" evidence="7">
    <location>
        <begin position="14"/>
        <end position="15"/>
    </location>
    <ligand>
        <name>substrate</name>
    </ligand>
</feature>
<keyword evidence="4 7" id="KW-0573">Peptidoglycan synthesis</keyword>
<sequence>MTPSSVQRPIGVFDSGIGGLSVLAALRTQLPREDFIYLADSAHTPYGEKGDAFVIDRTLAVGRWLLQQHGIKALVVACNTATAAAVEALRAALPGLPVVGVEPALKPAAAHTRTGLVGVLATRGTVTSARFARLRAGHEDQTRFIVQACDGLAQAIEDGTLAQRAAEAGTRIQELCARYTRALGRFGMAPGEIDTLVLGCTHYVFAQAPLRALVGPQVHIIDNGAAVARQTQRLLLARQALVPAATDESAGAAGGRVVLCATGAPDALRAAARHWLGFPDSCPLHNARI</sequence>
<dbReference type="GO" id="GO:0008881">
    <property type="term" value="F:glutamate racemase activity"/>
    <property type="evidence" value="ECO:0007669"/>
    <property type="project" value="UniProtKB-UniRule"/>
</dbReference>
<feature type="active site" description="Proton donor/acceptor" evidence="7">
    <location>
        <position position="200"/>
    </location>
</feature>
<evidence type="ECO:0000256" key="4">
    <source>
        <dbReference type="ARBA" id="ARBA00022984"/>
    </source>
</evidence>
<dbReference type="GO" id="GO:0071555">
    <property type="term" value="P:cell wall organization"/>
    <property type="evidence" value="ECO:0007669"/>
    <property type="project" value="UniProtKB-KW"/>
</dbReference>
<keyword evidence="6 7" id="KW-0961">Cell wall biogenesis/degradation</keyword>
<evidence type="ECO:0000256" key="5">
    <source>
        <dbReference type="ARBA" id="ARBA00023235"/>
    </source>
</evidence>
<evidence type="ECO:0000313" key="9">
    <source>
        <dbReference type="Proteomes" id="UP000198552"/>
    </source>
</evidence>
<dbReference type="PROSITE" id="PS00923">
    <property type="entry name" value="ASP_GLU_RACEMASE_1"/>
    <property type="match status" value="1"/>
</dbReference>
<feature type="binding site" evidence="7">
    <location>
        <begin position="201"/>
        <end position="202"/>
    </location>
    <ligand>
        <name>substrate</name>
    </ligand>
</feature>
<evidence type="ECO:0000256" key="2">
    <source>
        <dbReference type="ARBA" id="ARBA00013090"/>
    </source>
</evidence>
<feature type="binding site" evidence="7">
    <location>
        <begin position="79"/>
        <end position="80"/>
    </location>
    <ligand>
        <name>substrate</name>
    </ligand>
</feature>
<feature type="binding site" evidence="7">
    <location>
        <begin position="46"/>
        <end position="47"/>
    </location>
    <ligand>
        <name>substrate</name>
    </ligand>
</feature>
<dbReference type="STRING" id="1527607.SAMN05428957_10197"/>
<comment type="pathway">
    <text evidence="7">Cell wall biogenesis; peptidoglycan biosynthesis.</text>
</comment>
<protein>
    <recommendedName>
        <fullName evidence="2 7">Glutamate racemase</fullName>
        <ecNumber evidence="2 7">5.1.1.3</ecNumber>
    </recommendedName>
</protein>
<dbReference type="Pfam" id="PF01177">
    <property type="entry name" value="Asp_Glu_race"/>
    <property type="match status" value="1"/>
</dbReference>
<dbReference type="PANTHER" id="PTHR21198">
    <property type="entry name" value="GLUTAMATE RACEMASE"/>
    <property type="match status" value="1"/>
</dbReference>
<dbReference type="RefSeq" id="WP_091565337.1">
    <property type="nucleotide sequence ID" value="NZ_FNHP01000001.1"/>
</dbReference>
<dbReference type="PANTHER" id="PTHR21198:SF2">
    <property type="entry name" value="GLUTAMATE RACEMASE"/>
    <property type="match status" value="1"/>
</dbReference>
<dbReference type="HAMAP" id="MF_00258">
    <property type="entry name" value="Glu_racemase"/>
    <property type="match status" value="1"/>
</dbReference>
<gene>
    <name evidence="7" type="primary">murI</name>
    <name evidence="8" type="ORF">SAMN05428957_10197</name>
</gene>
<dbReference type="GO" id="GO:0009252">
    <property type="term" value="P:peptidoglycan biosynthetic process"/>
    <property type="evidence" value="ECO:0007669"/>
    <property type="project" value="UniProtKB-UniRule"/>
</dbReference>
<name>A0A1G9NZR7_9BURK</name>
<keyword evidence="9" id="KW-1185">Reference proteome</keyword>
<dbReference type="OrthoDB" id="9801055at2"/>
<dbReference type="InterPro" id="IPR004391">
    <property type="entry name" value="Glu_race"/>
</dbReference>
<comment type="similarity">
    <text evidence="7">Belongs to the aspartate/glutamate racemases family.</text>
</comment>
<comment type="function">
    <text evidence="7">Provides the (R)-glutamate required for cell wall biosynthesis.</text>
</comment>
<dbReference type="SUPFAM" id="SSF53681">
    <property type="entry name" value="Aspartate/glutamate racemase"/>
    <property type="match status" value="2"/>
</dbReference>
<keyword evidence="3 7" id="KW-0133">Cell shape</keyword>
<organism evidence="8 9">
    <name type="scientific">Oryzisolibacter propanilivorax</name>
    <dbReference type="NCBI Taxonomy" id="1527607"/>
    <lineage>
        <taxon>Bacteria</taxon>
        <taxon>Pseudomonadati</taxon>
        <taxon>Pseudomonadota</taxon>
        <taxon>Betaproteobacteria</taxon>
        <taxon>Burkholderiales</taxon>
        <taxon>Comamonadaceae</taxon>
        <taxon>Oryzisolibacter</taxon>
    </lineage>
</organism>
<evidence type="ECO:0000313" key="8">
    <source>
        <dbReference type="EMBL" id="SDL91874.1"/>
    </source>
</evidence>
<dbReference type="NCBIfam" id="TIGR00067">
    <property type="entry name" value="glut_race"/>
    <property type="match status" value="1"/>
</dbReference>
<dbReference type="Proteomes" id="UP000198552">
    <property type="component" value="Unassembled WGS sequence"/>
</dbReference>
<dbReference type="UniPathway" id="UPA00219"/>
<reference evidence="9" key="1">
    <citation type="submission" date="2016-10" db="EMBL/GenBank/DDBJ databases">
        <authorList>
            <person name="Varghese N."/>
            <person name="Submissions S."/>
        </authorList>
    </citation>
    <scope>NUCLEOTIDE SEQUENCE [LARGE SCALE GENOMIC DNA]</scope>
    <source>
        <strain evidence="9">EPL6</strain>
    </source>
</reference>
<dbReference type="InterPro" id="IPR001920">
    <property type="entry name" value="Asp/Glu_race"/>
</dbReference>
<accession>A0A1G9NZR7</accession>
<dbReference type="GO" id="GO:0008360">
    <property type="term" value="P:regulation of cell shape"/>
    <property type="evidence" value="ECO:0007669"/>
    <property type="project" value="UniProtKB-KW"/>
</dbReference>
<dbReference type="InterPro" id="IPR018187">
    <property type="entry name" value="Asp/Glu_racemase_AS_1"/>
</dbReference>
<dbReference type="AlphaFoldDB" id="A0A1G9NZR7"/>
<dbReference type="EMBL" id="FNHP01000001">
    <property type="protein sequence ID" value="SDL91874.1"/>
    <property type="molecule type" value="Genomic_DNA"/>
</dbReference>
<evidence type="ECO:0000256" key="6">
    <source>
        <dbReference type="ARBA" id="ARBA00023316"/>
    </source>
</evidence>